<evidence type="ECO:0000259" key="4">
    <source>
        <dbReference type="Pfam" id="PF11887"/>
    </source>
</evidence>
<evidence type="ECO:0000259" key="3">
    <source>
        <dbReference type="Pfam" id="PF02470"/>
    </source>
</evidence>
<feature type="domain" description="Mce/MlaD" evidence="3">
    <location>
        <begin position="45"/>
        <end position="119"/>
    </location>
</feature>
<dbReference type="PANTHER" id="PTHR33371">
    <property type="entry name" value="INTERMEMBRANE PHOSPHOLIPID TRANSPORT SYSTEM BINDING PROTEIN MLAD-RELATED"/>
    <property type="match status" value="1"/>
</dbReference>
<feature type="domain" description="Mammalian cell entry C-terminal" evidence="4">
    <location>
        <begin position="125"/>
        <end position="342"/>
    </location>
</feature>
<dbReference type="Pfam" id="PF02470">
    <property type="entry name" value="MlaD"/>
    <property type="match status" value="1"/>
</dbReference>
<sequence length="390" mass="41059">MSGKSARSRARFREAGIGVAMIVLLVGLTVLSIAVYEEAFTSTARVAVRTDRSGLMMDVGSQVEMSGTVVGRVTGVSYRGSGAIIEMALKSDELKSIPANVGADLSTSTLFGRKYVSLIRPAVPSTKRLSAGSVIDAEKVTVEFQDVLGHLMGLLDQVDPAQVNTVLTQSATAVRGRGDNLGHSLQVLSQYLQEFNGSIPTLQRDIPKLAENADTLNGLSPDLLAAVGNASTTGTTIIDKHFELAAFLISFTGFGNAGNAFFSASRESMPQALNVLDPVTGLLADYAPEYQCLLSDLVQTDTYLKRALGGGRPGLNILGTVPMGDPPYTQQNLPQIGNVGNPPSCHGSHNGITATDPGHTDLADGSRAYENPGDPRAGQNFVDLLFGHVK</sequence>
<evidence type="ECO:0000313" key="5">
    <source>
        <dbReference type="EMBL" id="MFF3572706.1"/>
    </source>
</evidence>
<protein>
    <submittedName>
        <fullName evidence="5">MCE family protein</fullName>
    </submittedName>
</protein>
<keyword evidence="2" id="KW-1133">Transmembrane helix</keyword>
<dbReference type="PANTHER" id="PTHR33371:SF19">
    <property type="entry name" value="MCE-FAMILY PROTEIN MCE4A"/>
    <property type="match status" value="1"/>
</dbReference>
<keyword evidence="6" id="KW-1185">Reference proteome</keyword>
<proteinExistence type="predicted"/>
<dbReference type="EMBL" id="JBIAQY010000014">
    <property type="protein sequence ID" value="MFF3572706.1"/>
    <property type="molecule type" value="Genomic_DNA"/>
</dbReference>
<feature type="region of interest" description="Disordered" evidence="1">
    <location>
        <begin position="347"/>
        <end position="377"/>
    </location>
</feature>
<feature type="transmembrane region" description="Helical" evidence="2">
    <location>
        <begin position="12"/>
        <end position="36"/>
    </location>
</feature>
<dbReference type="Pfam" id="PF11887">
    <property type="entry name" value="Mce4_CUP1"/>
    <property type="match status" value="1"/>
</dbReference>
<evidence type="ECO:0000256" key="2">
    <source>
        <dbReference type="SAM" id="Phobius"/>
    </source>
</evidence>
<dbReference type="NCBIfam" id="TIGR00996">
    <property type="entry name" value="Mtu_fam_mce"/>
    <property type="match status" value="1"/>
</dbReference>
<dbReference type="InterPro" id="IPR024516">
    <property type="entry name" value="Mce_C"/>
</dbReference>
<keyword evidence="2" id="KW-0812">Transmembrane</keyword>
<comment type="caution">
    <text evidence="5">The sequence shown here is derived from an EMBL/GenBank/DDBJ whole genome shotgun (WGS) entry which is preliminary data.</text>
</comment>
<gene>
    <name evidence="5" type="ORF">ACFYXQ_33550</name>
</gene>
<evidence type="ECO:0000313" key="6">
    <source>
        <dbReference type="Proteomes" id="UP001601992"/>
    </source>
</evidence>
<accession>A0ABW6SBY8</accession>
<reference evidence="5 6" key="1">
    <citation type="submission" date="2024-10" db="EMBL/GenBank/DDBJ databases">
        <title>The Natural Products Discovery Center: Release of the First 8490 Sequenced Strains for Exploring Actinobacteria Biosynthetic Diversity.</title>
        <authorList>
            <person name="Kalkreuter E."/>
            <person name="Kautsar S.A."/>
            <person name="Yang D."/>
            <person name="Bader C.D."/>
            <person name="Teijaro C.N."/>
            <person name="Fluegel L."/>
            <person name="Davis C.M."/>
            <person name="Simpson J.R."/>
            <person name="Lauterbach L."/>
            <person name="Steele A.D."/>
            <person name="Gui C."/>
            <person name="Meng S."/>
            <person name="Li G."/>
            <person name="Viehrig K."/>
            <person name="Ye F."/>
            <person name="Su P."/>
            <person name="Kiefer A.F."/>
            <person name="Nichols A."/>
            <person name="Cepeda A.J."/>
            <person name="Yan W."/>
            <person name="Fan B."/>
            <person name="Jiang Y."/>
            <person name="Adhikari A."/>
            <person name="Zheng C.-J."/>
            <person name="Schuster L."/>
            <person name="Cowan T.M."/>
            <person name="Smanski M.J."/>
            <person name="Chevrette M.G."/>
            <person name="De Carvalho L.P.S."/>
            <person name="Shen B."/>
        </authorList>
    </citation>
    <scope>NUCLEOTIDE SEQUENCE [LARGE SCALE GENOMIC DNA]</scope>
    <source>
        <strain evidence="5 6">NPDC002593</strain>
    </source>
</reference>
<dbReference type="Proteomes" id="UP001601992">
    <property type="component" value="Unassembled WGS sequence"/>
</dbReference>
<dbReference type="InterPro" id="IPR052336">
    <property type="entry name" value="MlaD_Phospholipid_Transporter"/>
</dbReference>
<evidence type="ECO:0000256" key="1">
    <source>
        <dbReference type="SAM" id="MobiDB-lite"/>
    </source>
</evidence>
<organism evidence="5 6">
    <name type="scientific">Nocardia jiangxiensis</name>
    <dbReference type="NCBI Taxonomy" id="282685"/>
    <lineage>
        <taxon>Bacteria</taxon>
        <taxon>Bacillati</taxon>
        <taxon>Actinomycetota</taxon>
        <taxon>Actinomycetes</taxon>
        <taxon>Mycobacteriales</taxon>
        <taxon>Nocardiaceae</taxon>
        <taxon>Nocardia</taxon>
    </lineage>
</organism>
<dbReference type="RefSeq" id="WP_387406132.1">
    <property type="nucleotide sequence ID" value="NZ_JBIAQY010000014.1"/>
</dbReference>
<keyword evidence="2" id="KW-0472">Membrane</keyword>
<dbReference type="InterPro" id="IPR003399">
    <property type="entry name" value="Mce/MlaD"/>
</dbReference>
<dbReference type="InterPro" id="IPR005693">
    <property type="entry name" value="Mce"/>
</dbReference>
<name>A0ABW6SBY8_9NOCA</name>